<accession>A0A0V0TVK0</accession>
<comment type="caution">
    <text evidence="1">The sequence shown here is derived from an EMBL/GenBank/DDBJ whole genome shotgun (WGS) entry which is preliminary data.</text>
</comment>
<evidence type="ECO:0000313" key="2">
    <source>
        <dbReference type="Proteomes" id="UP000055048"/>
    </source>
</evidence>
<dbReference type="Proteomes" id="UP000055048">
    <property type="component" value="Unassembled WGS sequence"/>
</dbReference>
<organism evidence="1 2">
    <name type="scientific">Trichinella murrelli</name>
    <dbReference type="NCBI Taxonomy" id="144512"/>
    <lineage>
        <taxon>Eukaryota</taxon>
        <taxon>Metazoa</taxon>
        <taxon>Ecdysozoa</taxon>
        <taxon>Nematoda</taxon>
        <taxon>Enoplea</taxon>
        <taxon>Dorylaimia</taxon>
        <taxon>Trichinellida</taxon>
        <taxon>Trichinellidae</taxon>
        <taxon>Trichinella</taxon>
    </lineage>
</organism>
<proteinExistence type="predicted"/>
<name>A0A0V0TVK0_9BILA</name>
<gene>
    <name evidence="1" type="ORF">T05_4773</name>
</gene>
<dbReference type="EMBL" id="JYDJ01000128">
    <property type="protein sequence ID" value="KRX43076.1"/>
    <property type="molecule type" value="Genomic_DNA"/>
</dbReference>
<evidence type="ECO:0000313" key="1">
    <source>
        <dbReference type="EMBL" id="KRX43076.1"/>
    </source>
</evidence>
<dbReference type="AlphaFoldDB" id="A0A0V0TVK0"/>
<protein>
    <submittedName>
        <fullName evidence="1">Uncharacterized protein</fullName>
    </submittedName>
</protein>
<reference evidence="1 2" key="1">
    <citation type="submission" date="2015-01" db="EMBL/GenBank/DDBJ databases">
        <title>Evolution of Trichinella species and genotypes.</title>
        <authorList>
            <person name="Korhonen P.K."/>
            <person name="Edoardo P."/>
            <person name="Giuseppe L.R."/>
            <person name="Gasser R.B."/>
        </authorList>
    </citation>
    <scope>NUCLEOTIDE SEQUENCE [LARGE SCALE GENOMIC DNA]</scope>
    <source>
        <strain evidence="1">ISS417</strain>
    </source>
</reference>
<keyword evidence="2" id="KW-1185">Reference proteome</keyword>
<sequence>MKIFVTECLSYERQQQKTNLKVRMVSICPPKTAYKMFGSVSVDKTMTVHFSKHFWHRYVAHCPRYVKR</sequence>